<sequence length="130" mass="15007">MDEQDSVKAGKDKKYYQCEARENLRKYRLEYGCGETSKISENNKPKVGDKVWYRAINPQEGKLEPKRQEKGIIVEIKFNSYKVRLEDGRTIVASKNHVKSLKEEVAQDSKDVDMSISSIGLMDLICLLYK</sequence>
<dbReference type="Proteomes" id="UP000034350">
    <property type="component" value="Unassembled WGS sequence"/>
</dbReference>
<protein>
    <submittedName>
        <fullName evidence="1">Uncharacterized protein</fullName>
    </submittedName>
</protein>
<accession>A0A0F9YPE5</accession>
<proteinExistence type="predicted"/>
<evidence type="ECO:0000313" key="1">
    <source>
        <dbReference type="EMBL" id="KKO74532.1"/>
    </source>
</evidence>
<dbReference type="EMBL" id="JPQZ01000062">
    <property type="protein sequence ID" value="KKO74532.1"/>
    <property type="molecule type" value="Genomic_DNA"/>
</dbReference>
<dbReference type="Gene3D" id="2.170.16.10">
    <property type="entry name" value="Hedgehog/Intein (Hint) domain"/>
    <property type="match status" value="1"/>
</dbReference>
<gene>
    <name evidence="1" type="ORF">AAJ76_6200011728</name>
</gene>
<dbReference type="VEuPathDB" id="MicrosporidiaDB:NCER_101519"/>
<keyword evidence="2" id="KW-1185">Reference proteome</keyword>
<dbReference type="GeneID" id="36321109"/>
<dbReference type="VEuPathDB" id="MicrosporidiaDB:AAJ76_6200011728"/>
<organism evidence="1 2">
    <name type="scientific">Vairimorpha ceranae</name>
    <dbReference type="NCBI Taxonomy" id="40302"/>
    <lineage>
        <taxon>Eukaryota</taxon>
        <taxon>Fungi</taxon>
        <taxon>Fungi incertae sedis</taxon>
        <taxon>Microsporidia</taxon>
        <taxon>Nosematidae</taxon>
        <taxon>Vairimorpha</taxon>
    </lineage>
</organism>
<evidence type="ECO:0000313" key="2">
    <source>
        <dbReference type="Proteomes" id="UP000034350"/>
    </source>
</evidence>
<comment type="caution">
    <text evidence="1">The sequence shown here is derived from an EMBL/GenBank/DDBJ whole genome shotgun (WGS) entry which is preliminary data.</text>
</comment>
<reference evidence="1 2" key="1">
    <citation type="journal article" date="2015" name="Environ. Microbiol.">
        <title>Genome analyses suggest the presence of polyploidy and recent human-driven expansions in eight global populations of the honeybee pathogen Nosema ceranae.</title>
        <authorList>
            <person name="Pelin A."/>
            <person name="Selman M."/>
            <person name="Aris-Brosou S."/>
            <person name="Farinelli L."/>
            <person name="Corradi N."/>
        </authorList>
    </citation>
    <scope>NUCLEOTIDE SEQUENCE [LARGE SCALE GENOMIC DNA]</scope>
    <source>
        <strain evidence="1 2">PA08 1199</strain>
    </source>
</reference>
<dbReference type="AlphaFoldDB" id="A0A0F9YPE5"/>
<name>A0A0F9YPE5_9MICR</name>
<dbReference type="OrthoDB" id="10486609at2759"/>
<dbReference type="RefSeq" id="XP_024330274.1">
    <property type="nucleotide sequence ID" value="XM_024476158.1"/>
</dbReference>